<comment type="subcellular location">
    <subcellularLocation>
        <location evidence="1">Membrane</location>
        <topology evidence="1">Multi-pass membrane protein</topology>
    </subcellularLocation>
</comment>
<keyword evidence="9" id="KW-1185">Reference proteome</keyword>
<evidence type="ECO:0000313" key="8">
    <source>
        <dbReference type="EMBL" id="TEB35962.1"/>
    </source>
</evidence>
<accession>A0A4Y7TQU7</accession>
<comment type="caution">
    <text evidence="8">The sequence shown here is derived from an EMBL/GenBank/DDBJ whole genome shotgun (WGS) entry which is preliminary data.</text>
</comment>
<keyword evidence="4 7" id="KW-1133">Transmembrane helix</keyword>
<feature type="transmembrane region" description="Helical" evidence="7">
    <location>
        <begin position="157"/>
        <end position="180"/>
    </location>
</feature>
<dbReference type="PANTHER" id="PTHR23504">
    <property type="entry name" value="MAJOR FACILITATOR SUPERFAMILY DOMAIN-CONTAINING PROTEIN 10"/>
    <property type="match status" value="1"/>
</dbReference>
<evidence type="ECO:0000256" key="3">
    <source>
        <dbReference type="ARBA" id="ARBA00022692"/>
    </source>
</evidence>
<dbReference type="Proteomes" id="UP000298030">
    <property type="component" value="Unassembled WGS sequence"/>
</dbReference>
<dbReference type="InterPro" id="IPR011701">
    <property type="entry name" value="MFS"/>
</dbReference>
<dbReference type="GO" id="GO:0022857">
    <property type="term" value="F:transmembrane transporter activity"/>
    <property type="evidence" value="ECO:0007669"/>
    <property type="project" value="InterPro"/>
</dbReference>
<feature type="transmembrane region" description="Helical" evidence="7">
    <location>
        <begin position="100"/>
        <end position="119"/>
    </location>
</feature>
<evidence type="ECO:0000256" key="1">
    <source>
        <dbReference type="ARBA" id="ARBA00004141"/>
    </source>
</evidence>
<feature type="region of interest" description="Disordered" evidence="6">
    <location>
        <begin position="1"/>
        <end position="21"/>
    </location>
</feature>
<evidence type="ECO:0000313" key="9">
    <source>
        <dbReference type="Proteomes" id="UP000298030"/>
    </source>
</evidence>
<dbReference type="InterPro" id="IPR001958">
    <property type="entry name" value="Tet-R_TetA/multi-R_MdtG-like"/>
</dbReference>
<dbReference type="GO" id="GO:0016020">
    <property type="term" value="C:membrane"/>
    <property type="evidence" value="ECO:0007669"/>
    <property type="project" value="UniProtKB-SubCell"/>
</dbReference>
<evidence type="ECO:0000256" key="2">
    <source>
        <dbReference type="ARBA" id="ARBA00022448"/>
    </source>
</evidence>
<reference evidence="8 9" key="1">
    <citation type="journal article" date="2019" name="Nat. Ecol. Evol.">
        <title>Megaphylogeny resolves global patterns of mushroom evolution.</title>
        <authorList>
            <person name="Varga T."/>
            <person name="Krizsan K."/>
            <person name="Foldi C."/>
            <person name="Dima B."/>
            <person name="Sanchez-Garcia M."/>
            <person name="Sanchez-Ramirez S."/>
            <person name="Szollosi G.J."/>
            <person name="Szarkandi J.G."/>
            <person name="Papp V."/>
            <person name="Albert L."/>
            <person name="Andreopoulos W."/>
            <person name="Angelini C."/>
            <person name="Antonin V."/>
            <person name="Barry K.W."/>
            <person name="Bougher N.L."/>
            <person name="Buchanan P."/>
            <person name="Buyck B."/>
            <person name="Bense V."/>
            <person name="Catcheside P."/>
            <person name="Chovatia M."/>
            <person name="Cooper J."/>
            <person name="Damon W."/>
            <person name="Desjardin D."/>
            <person name="Finy P."/>
            <person name="Geml J."/>
            <person name="Haridas S."/>
            <person name="Hughes K."/>
            <person name="Justo A."/>
            <person name="Karasinski D."/>
            <person name="Kautmanova I."/>
            <person name="Kiss B."/>
            <person name="Kocsube S."/>
            <person name="Kotiranta H."/>
            <person name="LaButti K.M."/>
            <person name="Lechner B.E."/>
            <person name="Liimatainen K."/>
            <person name="Lipzen A."/>
            <person name="Lukacs Z."/>
            <person name="Mihaltcheva S."/>
            <person name="Morgado L.N."/>
            <person name="Niskanen T."/>
            <person name="Noordeloos M.E."/>
            <person name="Ohm R.A."/>
            <person name="Ortiz-Santana B."/>
            <person name="Ovrebo C."/>
            <person name="Racz N."/>
            <person name="Riley R."/>
            <person name="Savchenko A."/>
            <person name="Shiryaev A."/>
            <person name="Soop K."/>
            <person name="Spirin V."/>
            <person name="Szebenyi C."/>
            <person name="Tomsovsky M."/>
            <person name="Tulloss R.E."/>
            <person name="Uehling J."/>
            <person name="Grigoriev I.V."/>
            <person name="Vagvolgyi C."/>
            <person name="Papp T."/>
            <person name="Martin F.M."/>
            <person name="Miettinen O."/>
            <person name="Hibbett D.S."/>
            <person name="Nagy L.G."/>
        </authorList>
    </citation>
    <scope>NUCLEOTIDE SEQUENCE [LARGE SCALE GENOMIC DNA]</scope>
    <source>
        <strain evidence="8 9">FP101781</strain>
    </source>
</reference>
<dbReference type="InterPro" id="IPR036259">
    <property type="entry name" value="MFS_trans_sf"/>
</dbReference>
<gene>
    <name evidence="8" type="ORF">FA13DRAFT_1810603</name>
</gene>
<evidence type="ECO:0000256" key="5">
    <source>
        <dbReference type="ARBA" id="ARBA00023136"/>
    </source>
</evidence>
<dbReference type="AlphaFoldDB" id="A0A4Y7TQU7"/>
<feature type="transmembrane region" description="Helical" evidence="7">
    <location>
        <begin position="260"/>
        <end position="282"/>
    </location>
</feature>
<feature type="transmembrane region" description="Helical" evidence="7">
    <location>
        <begin position="288"/>
        <end position="314"/>
    </location>
</feature>
<evidence type="ECO:0000256" key="7">
    <source>
        <dbReference type="SAM" id="Phobius"/>
    </source>
</evidence>
<keyword evidence="5 7" id="KW-0472">Membrane</keyword>
<dbReference type="OrthoDB" id="419616at2759"/>
<dbReference type="PANTHER" id="PTHR23504:SF15">
    <property type="entry name" value="MAJOR FACILITATOR SUPERFAMILY (MFS) PROFILE DOMAIN-CONTAINING PROTEIN"/>
    <property type="match status" value="1"/>
</dbReference>
<proteinExistence type="predicted"/>
<evidence type="ECO:0000256" key="6">
    <source>
        <dbReference type="SAM" id="MobiDB-lite"/>
    </source>
</evidence>
<sequence>MNVPSAPIPADTEDAAIDQNTPVPYKTPLPKLQLAILCAVRLMDPVTFTQIFPYINEFISRLHLVEDDSQIGFYSGLVESTFALFQLLSIYQWAKLSDDPVVVGGTFGLALATFFLGFTSSLRTILLSRALAGLFSGIAAVLHSVLGELTDSTNQHIAFPLYGLFWPLGSILGPILGGSLANPAKKYPDVFGEAFFEEYPYFLPCFAAGLLAFATAVFGVLSLSETSHIGYALAIAGTSSIAIQILILPTLLIKFGHAHLYNFCMLMWPVAYALMPFLNIFAYSRIQLWVAMSILLSISRVACLAYSHVVVLYMSQHAACQGERPIAIRSWPVERSGHVCHVRFESVCARIRQLNVCALHKAQCPGRIHVDCGHGGNLSLGLHPLS</sequence>
<keyword evidence="2" id="KW-0813">Transport</keyword>
<dbReference type="Gene3D" id="1.20.1250.20">
    <property type="entry name" value="MFS general substrate transporter like domains"/>
    <property type="match status" value="1"/>
</dbReference>
<dbReference type="PRINTS" id="PR01035">
    <property type="entry name" value="TCRTETA"/>
</dbReference>
<feature type="transmembrane region" description="Helical" evidence="7">
    <location>
        <begin position="229"/>
        <end position="253"/>
    </location>
</feature>
<protein>
    <submittedName>
        <fullName evidence="8">MFS general substrate transporter</fullName>
    </submittedName>
</protein>
<keyword evidence="3 7" id="KW-0812">Transmembrane</keyword>
<feature type="transmembrane region" description="Helical" evidence="7">
    <location>
        <begin position="201"/>
        <end position="223"/>
    </location>
</feature>
<dbReference type="Pfam" id="PF07690">
    <property type="entry name" value="MFS_1"/>
    <property type="match status" value="1"/>
</dbReference>
<dbReference type="EMBL" id="QPFP01000006">
    <property type="protein sequence ID" value="TEB35962.1"/>
    <property type="molecule type" value="Genomic_DNA"/>
</dbReference>
<name>A0A4Y7TQU7_COPMI</name>
<organism evidence="8 9">
    <name type="scientific">Coprinellus micaceus</name>
    <name type="common">Glistening ink-cap mushroom</name>
    <name type="synonym">Coprinus micaceus</name>
    <dbReference type="NCBI Taxonomy" id="71717"/>
    <lineage>
        <taxon>Eukaryota</taxon>
        <taxon>Fungi</taxon>
        <taxon>Dikarya</taxon>
        <taxon>Basidiomycota</taxon>
        <taxon>Agaricomycotina</taxon>
        <taxon>Agaricomycetes</taxon>
        <taxon>Agaricomycetidae</taxon>
        <taxon>Agaricales</taxon>
        <taxon>Agaricineae</taxon>
        <taxon>Psathyrellaceae</taxon>
        <taxon>Coprinellus</taxon>
    </lineage>
</organism>
<evidence type="ECO:0000256" key="4">
    <source>
        <dbReference type="ARBA" id="ARBA00022989"/>
    </source>
</evidence>
<dbReference type="SUPFAM" id="SSF103473">
    <property type="entry name" value="MFS general substrate transporter"/>
    <property type="match status" value="1"/>
</dbReference>
<feature type="transmembrane region" description="Helical" evidence="7">
    <location>
        <begin position="126"/>
        <end position="145"/>
    </location>
</feature>